<organism evidence="1 2">
    <name type="scientific">Shouchella clausii</name>
    <name type="common">Alkalihalobacillus clausii</name>
    <dbReference type="NCBI Taxonomy" id="79880"/>
    <lineage>
        <taxon>Bacteria</taxon>
        <taxon>Bacillati</taxon>
        <taxon>Bacillota</taxon>
        <taxon>Bacilli</taxon>
        <taxon>Bacillales</taxon>
        <taxon>Bacillaceae</taxon>
        <taxon>Shouchella</taxon>
    </lineage>
</organism>
<dbReference type="RefSeq" id="WP_095327019.1">
    <property type="nucleotide sequence ID" value="NZ_NPCC01000029.1"/>
</dbReference>
<gene>
    <name evidence="1" type="ORF">CHH72_16755</name>
</gene>
<name>A0A268NX11_SHOCL</name>
<evidence type="ECO:0000313" key="2">
    <source>
        <dbReference type="Proteomes" id="UP000216207"/>
    </source>
</evidence>
<dbReference type="EMBL" id="NPCC01000029">
    <property type="protein sequence ID" value="PAE87779.1"/>
    <property type="molecule type" value="Genomic_DNA"/>
</dbReference>
<evidence type="ECO:0000313" key="1">
    <source>
        <dbReference type="EMBL" id="PAE87779.1"/>
    </source>
</evidence>
<reference evidence="1 2" key="1">
    <citation type="submission" date="2017-07" db="EMBL/GenBank/DDBJ databases">
        <title>Isolation and whole genome analysis of endospore-forming bacteria from heroin.</title>
        <authorList>
            <person name="Kalinowski J."/>
            <person name="Ahrens B."/>
            <person name="Al-Dilaimi A."/>
            <person name="Winkler A."/>
            <person name="Wibberg D."/>
            <person name="Schleenbecker U."/>
            <person name="Ruckert C."/>
            <person name="Wolfel R."/>
            <person name="Grass G."/>
        </authorList>
    </citation>
    <scope>NUCLEOTIDE SEQUENCE [LARGE SCALE GENOMIC DNA]</scope>
    <source>
        <strain evidence="1 2">7539</strain>
    </source>
</reference>
<accession>A0A268NX11</accession>
<sequence length="261" mass="30376">MDNPKLQFNDDQKAVIKREIKQAYNAMATLLDWVKNDSLREDMKETLPKLVDSYMKTVKETIGFNGEESEREKEMTESIGQYYQRQIANLEQALESQQSISSISANIELAFKKIDKWWNIEGFNFIRDKQITAGGIAKLEFGFMLNSISSSYSATPISDKKQLKTKVQYLEEKGFKFTPKKRGYGLDLIDNDHNRKLLEEMIKKAFPSAKIWSYKNHLRQTNKEKDDHYILREVEVSISDLSDIENLSIEEKQFLFDGDTV</sequence>
<dbReference type="AlphaFoldDB" id="A0A268NX11"/>
<proteinExistence type="predicted"/>
<comment type="caution">
    <text evidence="1">The sequence shown here is derived from an EMBL/GenBank/DDBJ whole genome shotgun (WGS) entry which is preliminary data.</text>
</comment>
<dbReference type="Proteomes" id="UP000216207">
    <property type="component" value="Unassembled WGS sequence"/>
</dbReference>
<protein>
    <submittedName>
        <fullName evidence="1">Uncharacterized protein</fullName>
    </submittedName>
</protein>